<proteinExistence type="inferred from homology"/>
<dbReference type="PANTHER" id="PTHR11360:SF130">
    <property type="entry name" value="MAJOR FACILITATOR SUPERFAMILY (MFS) PROFILE DOMAIN-CONTAINING PROTEIN-RELATED"/>
    <property type="match status" value="1"/>
</dbReference>
<feature type="domain" description="Major facilitator superfamily (MFS) profile" evidence="5">
    <location>
        <begin position="96"/>
        <end position="500"/>
    </location>
</feature>
<evidence type="ECO:0000256" key="1">
    <source>
        <dbReference type="ARBA" id="ARBA00004141"/>
    </source>
</evidence>
<comment type="similarity">
    <text evidence="2">Belongs to the major facilitator superfamily. Monocarboxylate porter (TC 2.A.1.13) family.</text>
</comment>
<dbReference type="PROSITE" id="PS50850">
    <property type="entry name" value="MFS"/>
    <property type="match status" value="1"/>
</dbReference>
<keyword evidence="7" id="KW-1185">Reference proteome</keyword>
<name>A0A9N9URM1_9HYPO</name>
<evidence type="ECO:0000313" key="6">
    <source>
        <dbReference type="EMBL" id="CAG9994292.1"/>
    </source>
</evidence>
<feature type="transmembrane region" description="Helical" evidence="4">
    <location>
        <begin position="479"/>
        <end position="499"/>
    </location>
</feature>
<feature type="transmembrane region" description="Helical" evidence="4">
    <location>
        <begin position="96"/>
        <end position="114"/>
    </location>
</feature>
<keyword evidence="4" id="KW-1133">Transmembrane helix</keyword>
<dbReference type="InterPro" id="IPR036259">
    <property type="entry name" value="MFS_trans_sf"/>
</dbReference>
<dbReference type="GO" id="GO:0022857">
    <property type="term" value="F:transmembrane transporter activity"/>
    <property type="evidence" value="ECO:0007669"/>
    <property type="project" value="InterPro"/>
</dbReference>
<dbReference type="InterPro" id="IPR011701">
    <property type="entry name" value="MFS"/>
</dbReference>
<protein>
    <recommendedName>
        <fullName evidence="5">Major facilitator superfamily (MFS) profile domain-containing protein</fullName>
    </recommendedName>
</protein>
<dbReference type="EMBL" id="CABFNO020001527">
    <property type="protein sequence ID" value="CAG9994292.1"/>
    <property type="molecule type" value="Genomic_DNA"/>
</dbReference>
<dbReference type="SUPFAM" id="SSF103473">
    <property type="entry name" value="MFS general substrate transporter"/>
    <property type="match status" value="1"/>
</dbReference>
<dbReference type="AlphaFoldDB" id="A0A9N9URM1"/>
<dbReference type="InterPro" id="IPR020846">
    <property type="entry name" value="MFS_dom"/>
</dbReference>
<feature type="transmembrane region" description="Helical" evidence="4">
    <location>
        <begin position="134"/>
        <end position="154"/>
    </location>
</feature>
<organism evidence="6 7">
    <name type="scientific">Clonostachys byssicola</name>
    <dbReference type="NCBI Taxonomy" id="160290"/>
    <lineage>
        <taxon>Eukaryota</taxon>
        <taxon>Fungi</taxon>
        <taxon>Dikarya</taxon>
        <taxon>Ascomycota</taxon>
        <taxon>Pezizomycotina</taxon>
        <taxon>Sordariomycetes</taxon>
        <taxon>Hypocreomycetidae</taxon>
        <taxon>Hypocreales</taxon>
        <taxon>Bionectriaceae</taxon>
        <taxon>Clonostachys</taxon>
    </lineage>
</organism>
<feature type="transmembrane region" description="Helical" evidence="4">
    <location>
        <begin position="190"/>
        <end position="213"/>
    </location>
</feature>
<comment type="caution">
    <text evidence="6">The sequence shown here is derived from an EMBL/GenBank/DDBJ whole genome shotgun (WGS) entry which is preliminary data.</text>
</comment>
<feature type="transmembrane region" description="Helical" evidence="4">
    <location>
        <begin position="410"/>
        <end position="435"/>
    </location>
</feature>
<feature type="transmembrane region" description="Helical" evidence="4">
    <location>
        <begin position="338"/>
        <end position="363"/>
    </location>
</feature>
<gene>
    <name evidence="6" type="ORF">CBYS24578_00013362</name>
</gene>
<dbReference type="Proteomes" id="UP000754883">
    <property type="component" value="Unassembled WGS sequence"/>
</dbReference>
<feature type="transmembrane region" description="Helical" evidence="4">
    <location>
        <begin position="225"/>
        <end position="245"/>
    </location>
</feature>
<feature type="transmembrane region" description="Helical" evidence="4">
    <location>
        <begin position="166"/>
        <end position="184"/>
    </location>
</feature>
<dbReference type="InterPro" id="IPR050327">
    <property type="entry name" value="Proton-linked_MCT"/>
</dbReference>
<feature type="transmembrane region" description="Helical" evidence="4">
    <location>
        <begin position="447"/>
        <end position="467"/>
    </location>
</feature>
<keyword evidence="4" id="KW-0812">Transmembrane</keyword>
<feature type="transmembrane region" description="Helical" evidence="4">
    <location>
        <begin position="383"/>
        <end position="404"/>
    </location>
</feature>
<evidence type="ECO:0000256" key="2">
    <source>
        <dbReference type="ARBA" id="ARBA00006727"/>
    </source>
</evidence>
<evidence type="ECO:0000256" key="3">
    <source>
        <dbReference type="SAM" id="MobiDB-lite"/>
    </source>
</evidence>
<keyword evidence="4" id="KW-0472">Membrane</keyword>
<dbReference type="Pfam" id="PF07690">
    <property type="entry name" value="MFS_1"/>
    <property type="match status" value="2"/>
</dbReference>
<feature type="transmembrane region" description="Helical" evidence="4">
    <location>
        <begin position="298"/>
        <end position="318"/>
    </location>
</feature>
<evidence type="ECO:0000313" key="7">
    <source>
        <dbReference type="Proteomes" id="UP000754883"/>
    </source>
</evidence>
<evidence type="ECO:0000256" key="4">
    <source>
        <dbReference type="SAM" id="Phobius"/>
    </source>
</evidence>
<dbReference type="OrthoDB" id="6499973at2759"/>
<feature type="transmembrane region" description="Helical" evidence="4">
    <location>
        <begin position="257"/>
        <end position="277"/>
    </location>
</feature>
<dbReference type="PANTHER" id="PTHR11360">
    <property type="entry name" value="MONOCARBOXYLATE TRANSPORTER"/>
    <property type="match status" value="1"/>
</dbReference>
<evidence type="ECO:0000259" key="5">
    <source>
        <dbReference type="PROSITE" id="PS50850"/>
    </source>
</evidence>
<dbReference type="GO" id="GO:0016020">
    <property type="term" value="C:membrane"/>
    <property type="evidence" value="ECO:0007669"/>
    <property type="project" value="UniProtKB-SubCell"/>
</dbReference>
<reference evidence="6" key="1">
    <citation type="submission" date="2021-10" db="EMBL/GenBank/DDBJ databases">
        <authorList>
            <person name="Piombo E."/>
        </authorList>
    </citation>
    <scope>NUCLEOTIDE SEQUENCE</scope>
</reference>
<accession>A0A9N9URM1</accession>
<comment type="subcellular location">
    <subcellularLocation>
        <location evidence="1">Membrane</location>
        <topology evidence="1">Multi-pass membrane protein</topology>
    </subcellularLocation>
</comment>
<dbReference type="Gene3D" id="1.20.1250.20">
    <property type="entry name" value="MFS general substrate transporter like domains"/>
    <property type="match status" value="1"/>
</dbReference>
<feature type="region of interest" description="Disordered" evidence="3">
    <location>
        <begin position="1"/>
        <end position="90"/>
    </location>
</feature>
<sequence length="509" mass="54489">MALPPENEKQPASGPSHEIRQLSVSSSSSDETAAEGRESKSSTGGGRYHSRPSRLDDIEDVDDTALGRLASNPTRVRTRSRSRSNLPPPPDGGLQAWLQVVAGWLVIFATWGYLNSFGAFQSYYTSGGLPSASPSTISWIGSLQGFLTTALGTFSGRLLDAGFFRPTFAIGAALQLAGIFAMSASDHPQYWQLVITQGILTGIGGGILFTPTLGLVATWFGRRRGFAIGLATLGNSTGGILYPVIVRQLLPKIGFGWTARVLGLVNMVCYVIAFLLMRSRLPPRRSGALVDWSAFKEPVYVLYIVGMFLFVWASYYLFYYVSFHCDFLFLSALKPRAFSIISSITGHVLGLSYSEASFLIMVINGAGLPARVLMPMLADKIGALNVITMCTLSISVIVFCWFAVSSVPGFYVFTAFCGLVSGATQSLMPTTIASITKRLDTVGTRMGMCFSIISFASLTGPPIGGALQSAMKGSFTGAQVWAAVSTLGAGLCLLGARFYQAQGKIKVKC</sequence>